<dbReference type="STRING" id="658057.SAMN04488032_11720"/>
<evidence type="ECO:0000313" key="10">
    <source>
        <dbReference type="EMBL" id="SLN22287.1"/>
    </source>
</evidence>
<keyword evidence="10" id="KW-0378">Hydrolase</keyword>
<keyword evidence="5" id="KW-0547">Nucleotide-binding</keyword>
<dbReference type="PANTHER" id="PTHR43790:SF3">
    <property type="entry name" value="D-ALLOSE IMPORT ATP-BINDING PROTEIN ALSA-RELATED"/>
    <property type="match status" value="1"/>
</dbReference>
<evidence type="ECO:0000256" key="6">
    <source>
        <dbReference type="ARBA" id="ARBA00022840"/>
    </source>
</evidence>
<evidence type="ECO:0000313" key="11">
    <source>
        <dbReference type="Proteomes" id="UP000193307"/>
    </source>
</evidence>
<protein>
    <submittedName>
        <fullName evidence="10">Galactose/methyl galactoside import ATP-binding protein MglA</fullName>
        <ecNumber evidence="10">3.6.3.17</ecNumber>
    </submittedName>
</protein>
<keyword evidence="6 10" id="KW-0067">ATP-binding</keyword>
<evidence type="ECO:0000259" key="9">
    <source>
        <dbReference type="PROSITE" id="PS50893"/>
    </source>
</evidence>
<dbReference type="InterPro" id="IPR027417">
    <property type="entry name" value="P-loop_NTPase"/>
</dbReference>
<dbReference type="Gene3D" id="3.40.50.300">
    <property type="entry name" value="P-loop containing nucleotide triphosphate hydrolases"/>
    <property type="match status" value="2"/>
</dbReference>
<keyword evidence="4" id="KW-0677">Repeat</keyword>
<evidence type="ECO:0000256" key="7">
    <source>
        <dbReference type="ARBA" id="ARBA00022967"/>
    </source>
</evidence>
<gene>
    <name evidence="10" type="primary">mglA_1</name>
    <name evidence="10" type="ORF">PAM7971_00669</name>
</gene>
<keyword evidence="3" id="KW-0762">Sugar transport</keyword>
<keyword evidence="7" id="KW-1278">Translocase</keyword>
<dbReference type="CDD" id="cd03215">
    <property type="entry name" value="ABC_Carb_Monos_II"/>
    <property type="match status" value="1"/>
</dbReference>
<dbReference type="GO" id="GO:0005524">
    <property type="term" value="F:ATP binding"/>
    <property type="evidence" value="ECO:0007669"/>
    <property type="project" value="UniProtKB-KW"/>
</dbReference>
<dbReference type="SMART" id="SM00382">
    <property type="entry name" value="AAA"/>
    <property type="match status" value="2"/>
</dbReference>
<dbReference type="Pfam" id="PF00005">
    <property type="entry name" value="ABC_tran"/>
    <property type="match status" value="2"/>
</dbReference>
<organism evidence="10 11">
    <name type="scientific">Pacificibacter marinus</name>
    <dbReference type="NCBI Taxonomy" id="658057"/>
    <lineage>
        <taxon>Bacteria</taxon>
        <taxon>Pseudomonadati</taxon>
        <taxon>Pseudomonadota</taxon>
        <taxon>Alphaproteobacteria</taxon>
        <taxon>Rhodobacterales</taxon>
        <taxon>Roseobacteraceae</taxon>
        <taxon>Pacificibacter</taxon>
    </lineage>
</organism>
<dbReference type="RefSeq" id="WP_085847596.1">
    <property type="nucleotide sequence ID" value="NZ_FNZV01000017.1"/>
</dbReference>
<evidence type="ECO:0000256" key="2">
    <source>
        <dbReference type="ARBA" id="ARBA00022475"/>
    </source>
</evidence>
<dbReference type="PROSITE" id="PS50893">
    <property type="entry name" value="ABC_TRANSPORTER_2"/>
    <property type="match status" value="2"/>
</dbReference>
<accession>A0A1Y5RTB5</accession>
<dbReference type="EMBL" id="FWFW01000002">
    <property type="protein sequence ID" value="SLN22287.1"/>
    <property type="molecule type" value="Genomic_DNA"/>
</dbReference>
<keyword evidence="8" id="KW-0472">Membrane</keyword>
<dbReference type="PROSITE" id="PS00211">
    <property type="entry name" value="ABC_TRANSPORTER_1"/>
    <property type="match status" value="1"/>
</dbReference>
<proteinExistence type="predicted"/>
<dbReference type="InterPro" id="IPR003439">
    <property type="entry name" value="ABC_transporter-like_ATP-bd"/>
</dbReference>
<reference evidence="10 11" key="1">
    <citation type="submission" date="2017-03" db="EMBL/GenBank/DDBJ databases">
        <authorList>
            <person name="Afonso C.L."/>
            <person name="Miller P.J."/>
            <person name="Scott M.A."/>
            <person name="Spackman E."/>
            <person name="Goraichik I."/>
            <person name="Dimitrov K.M."/>
            <person name="Suarez D.L."/>
            <person name="Swayne D.E."/>
        </authorList>
    </citation>
    <scope>NUCLEOTIDE SEQUENCE [LARGE SCALE GENOMIC DNA]</scope>
    <source>
        <strain evidence="10 11">CECT 7971</strain>
    </source>
</reference>
<dbReference type="SUPFAM" id="SSF52540">
    <property type="entry name" value="P-loop containing nucleoside triphosphate hydrolases"/>
    <property type="match status" value="2"/>
</dbReference>
<dbReference type="InterPro" id="IPR017871">
    <property type="entry name" value="ABC_transporter-like_CS"/>
</dbReference>
<dbReference type="CDD" id="cd03216">
    <property type="entry name" value="ABC_Carb_Monos_I"/>
    <property type="match status" value="1"/>
</dbReference>
<dbReference type="GO" id="GO:0016887">
    <property type="term" value="F:ATP hydrolysis activity"/>
    <property type="evidence" value="ECO:0007669"/>
    <property type="project" value="InterPro"/>
</dbReference>
<dbReference type="PANTHER" id="PTHR43790">
    <property type="entry name" value="CARBOHYDRATE TRANSPORT ATP-BINDING PROTEIN MG119-RELATED"/>
    <property type="match status" value="1"/>
</dbReference>
<evidence type="ECO:0000256" key="4">
    <source>
        <dbReference type="ARBA" id="ARBA00022737"/>
    </source>
</evidence>
<keyword evidence="1" id="KW-0813">Transport</keyword>
<dbReference type="InterPro" id="IPR003593">
    <property type="entry name" value="AAA+_ATPase"/>
</dbReference>
<name>A0A1Y5RTB5_9RHOB</name>
<dbReference type="EC" id="3.6.3.17" evidence="10"/>
<keyword evidence="11" id="KW-1185">Reference proteome</keyword>
<feature type="domain" description="ABC transporter" evidence="9">
    <location>
        <begin position="255"/>
        <end position="497"/>
    </location>
</feature>
<evidence type="ECO:0000256" key="5">
    <source>
        <dbReference type="ARBA" id="ARBA00022741"/>
    </source>
</evidence>
<evidence type="ECO:0000256" key="3">
    <source>
        <dbReference type="ARBA" id="ARBA00022597"/>
    </source>
</evidence>
<evidence type="ECO:0000256" key="1">
    <source>
        <dbReference type="ARBA" id="ARBA00022448"/>
    </source>
</evidence>
<sequence length="497" mass="53663">MKNHRLDINGVTKSFGPVEVLHGVNLSIEPGAVVGLLGENGAGKSTLMNIVSGSLRQDLGSMRLDGQELDLRSSRDGIDLGIRFVHQELSTIGSLSVAENIFLGDYLAGKGGLIDRKQMAKRSKAALAAVGLEGLNPNTIVDTLRPGQQQLIEIAKAVVVQPRLLILDEPTSSLTSVEAAKLFDLVRNLSRDGVSVIFITHKLEEALANCDRIVVLRDGTLVSDEAAVETDKARLIHHMVGKSSVFEWKGSAAKPGARQVSIRGLRDKSHLKPVDLDLDEGEVVALFGLVGAGRTELMETLFGFRKTAAGEVIVGNQKLRLGHVPTSVRNGVTMVPEGRKTRGILPSHSVERNISASSLDRLSHLGVMRSATERSQTHDFAQSLRIKMENTQQVITRLSGGNQQKAVFARAVMVAPRLLLLDEPTHGVDVGAKSEIYEIIHELAAKGMSVIVSSSELPEVFAIADRCVVFSQGELVGSLTRDEMTEDEILNLAFTNH</sequence>
<dbReference type="AlphaFoldDB" id="A0A1Y5RTB5"/>
<feature type="domain" description="ABC transporter" evidence="9">
    <location>
        <begin position="6"/>
        <end position="243"/>
    </location>
</feature>
<dbReference type="InterPro" id="IPR050107">
    <property type="entry name" value="ABC_carbohydrate_import_ATPase"/>
</dbReference>
<keyword evidence="2" id="KW-1003">Cell membrane</keyword>
<dbReference type="OrthoDB" id="9805029at2"/>
<evidence type="ECO:0000256" key="8">
    <source>
        <dbReference type="ARBA" id="ARBA00023136"/>
    </source>
</evidence>
<dbReference type="Proteomes" id="UP000193307">
    <property type="component" value="Unassembled WGS sequence"/>
</dbReference>